<sequence>MFAILIHRVRLLTEAILLATLCCGLFFTYPAQAEHTNDHVTAVVLAEFPPLYTTTGSGKPDGFALDVLKAVGAEAEIVYDLLVVESWSEALEAISTGKADFIPGIGLTKPNKQKFIFTDVFETVSISCFVRSESTDIKGIADFPGRRIAFIDKTAPQTLLKTISGVTLLPLHSVDEALFSLLSGKSDAIIFPEPFLWRTAQKIGVENKIKVVGPPLMEVKRGYLLRKDHTELRDRLDKALHTYVASPAFNTVYLKWRGKPIPYWTTQKVVSIGTILLILTVIGFSLWRWLSVSKINEKLKQSMERLVKTQAKLKARESQLSRAQELTSLGSLERNLITDEGQWSVGLYKVLGFPRSDKAPSTKKFRECLHPIDMKEYERKTNAVSPKSPSFFLEFRFRQPGKGTYRTGAGVFSYEFSADGMPIKRIGAIQDITRQKRTEALLIEAKENAEAANTSKSEFLANMSHELRTPLNGIMGMLQLMALEDIKFPHAEYVDTALSSCTSLARLIGDILDLSKAEAGKMDLTPVPFNPGQLLLTVRDAFIQPAKEKGLTLSLSIDEDIPECVVGDSARLRQVLFNLVGNAIKFTEQGSVSIEVSQQPAKSSEASILLFSVIDTGIGIPKAMQEKVFGAFTQVPGTSRKFQGTGLGLHIVKQLAALMNGEVSIKSTEDNGTTVHFSATFKWDDRSEAQCHAPMDMLVEDIPPQKILIVEDERVNQIAITKLVERLGHTTTKANNGRMALEKLAEDDFDLILMDIQMPIMNGIEATNEIRSMKDQKKQTIPIIALTAHAMSGDREKFLEVGMDDYLAKPVSLNGLRAILNKVLGT</sequence>
<dbReference type="SUPFAM" id="SSF53850">
    <property type="entry name" value="Periplasmic binding protein-like II"/>
    <property type="match status" value="1"/>
</dbReference>
<dbReference type="Gene3D" id="3.40.190.10">
    <property type="entry name" value="Periplasmic binding protein-like II"/>
    <property type="match status" value="2"/>
</dbReference>
<keyword evidence="6" id="KW-0175">Coiled coil</keyword>
<dbReference type="CDD" id="cd17546">
    <property type="entry name" value="REC_hyHK_CKI1_RcsC-like"/>
    <property type="match status" value="1"/>
</dbReference>
<evidence type="ECO:0000256" key="3">
    <source>
        <dbReference type="ARBA" id="ARBA00022553"/>
    </source>
</evidence>
<keyword evidence="7" id="KW-0472">Membrane</keyword>
<accession>A0ABM8B377</accession>
<dbReference type="Proteomes" id="UP001317742">
    <property type="component" value="Chromosome"/>
</dbReference>
<feature type="coiled-coil region" evidence="6">
    <location>
        <begin position="292"/>
        <end position="326"/>
    </location>
</feature>
<evidence type="ECO:0000313" key="12">
    <source>
        <dbReference type="Proteomes" id="UP001317742"/>
    </source>
</evidence>
<keyword evidence="3 5" id="KW-0597">Phosphoprotein</keyword>
<evidence type="ECO:0000259" key="10">
    <source>
        <dbReference type="PROSITE" id="PS50110"/>
    </source>
</evidence>
<protein>
    <recommendedName>
        <fullName evidence="2">histidine kinase</fullName>
        <ecNumber evidence="2">2.7.13.3</ecNumber>
    </recommendedName>
</protein>
<dbReference type="EMBL" id="AP026709">
    <property type="protein sequence ID" value="BDQ38268.1"/>
    <property type="molecule type" value="Genomic_DNA"/>
</dbReference>
<dbReference type="InterPro" id="IPR001789">
    <property type="entry name" value="Sig_transdc_resp-reg_receiver"/>
</dbReference>
<dbReference type="InterPro" id="IPR003661">
    <property type="entry name" value="HisK_dim/P_dom"/>
</dbReference>
<evidence type="ECO:0000259" key="9">
    <source>
        <dbReference type="PROSITE" id="PS50109"/>
    </source>
</evidence>
<dbReference type="SUPFAM" id="SSF55874">
    <property type="entry name" value="ATPase domain of HSP90 chaperone/DNA topoisomerase II/histidine kinase"/>
    <property type="match status" value="1"/>
</dbReference>
<dbReference type="CDD" id="cd16922">
    <property type="entry name" value="HATPase_EvgS-ArcB-TorS-like"/>
    <property type="match status" value="1"/>
</dbReference>
<dbReference type="PRINTS" id="PR00344">
    <property type="entry name" value="BCTRLSENSOR"/>
</dbReference>
<dbReference type="PANTHER" id="PTHR45339">
    <property type="entry name" value="HYBRID SIGNAL TRANSDUCTION HISTIDINE KINASE J"/>
    <property type="match status" value="1"/>
</dbReference>
<dbReference type="SUPFAM" id="SSF52172">
    <property type="entry name" value="CheY-like"/>
    <property type="match status" value="1"/>
</dbReference>
<gene>
    <name evidence="11" type="ORF">SYK_26280</name>
</gene>
<feature type="modified residue" description="4-aspartylphosphate" evidence="5">
    <location>
        <position position="755"/>
    </location>
</feature>
<dbReference type="PROSITE" id="PS50109">
    <property type="entry name" value="HIS_KIN"/>
    <property type="match status" value="1"/>
</dbReference>
<dbReference type="Gene3D" id="3.30.450.20">
    <property type="entry name" value="PAS domain"/>
    <property type="match status" value="1"/>
</dbReference>
<evidence type="ECO:0000256" key="2">
    <source>
        <dbReference type="ARBA" id="ARBA00012438"/>
    </source>
</evidence>
<dbReference type="CDD" id="cd00082">
    <property type="entry name" value="HisKA"/>
    <property type="match status" value="1"/>
</dbReference>
<dbReference type="InterPro" id="IPR036890">
    <property type="entry name" value="HATPase_C_sf"/>
</dbReference>
<dbReference type="PROSITE" id="PS50110">
    <property type="entry name" value="RESPONSE_REGULATORY"/>
    <property type="match status" value="1"/>
</dbReference>
<feature type="domain" description="Histidine kinase" evidence="9">
    <location>
        <begin position="462"/>
        <end position="683"/>
    </location>
</feature>
<dbReference type="InterPro" id="IPR011006">
    <property type="entry name" value="CheY-like_superfamily"/>
</dbReference>
<evidence type="ECO:0000256" key="4">
    <source>
        <dbReference type="ARBA" id="ARBA00023012"/>
    </source>
</evidence>
<dbReference type="InterPro" id="IPR005467">
    <property type="entry name" value="His_kinase_dom"/>
</dbReference>
<dbReference type="Gene3D" id="3.40.50.2300">
    <property type="match status" value="1"/>
</dbReference>
<dbReference type="SMART" id="SM00387">
    <property type="entry name" value="HATPase_c"/>
    <property type="match status" value="1"/>
</dbReference>
<dbReference type="InterPro" id="IPR004358">
    <property type="entry name" value="Sig_transdc_His_kin-like_C"/>
</dbReference>
<dbReference type="InterPro" id="IPR036097">
    <property type="entry name" value="HisK_dim/P_sf"/>
</dbReference>
<dbReference type="SMART" id="SM00062">
    <property type="entry name" value="PBPb"/>
    <property type="match status" value="1"/>
</dbReference>
<dbReference type="Gene3D" id="1.10.287.130">
    <property type="match status" value="1"/>
</dbReference>
<keyword evidence="12" id="KW-1185">Reference proteome</keyword>
<name>A0ABM8B377_9BACT</name>
<dbReference type="Pfam" id="PF00072">
    <property type="entry name" value="Response_reg"/>
    <property type="match status" value="1"/>
</dbReference>
<evidence type="ECO:0000256" key="5">
    <source>
        <dbReference type="PROSITE-ProRule" id="PRU00169"/>
    </source>
</evidence>
<reference evidence="11 12" key="1">
    <citation type="submission" date="2022-08" db="EMBL/GenBank/DDBJ databases">
        <title>Genome Sequence of the sulphate-reducing bacterium, Pseudodesulfovibrio sp. SYK.</title>
        <authorList>
            <person name="Kondo R."/>
            <person name="Kataoka T."/>
        </authorList>
    </citation>
    <scope>NUCLEOTIDE SEQUENCE [LARGE SCALE GENOMIC DNA]</scope>
    <source>
        <strain evidence="11 12">SYK</strain>
    </source>
</reference>
<dbReference type="SMART" id="SM00388">
    <property type="entry name" value="HisKA"/>
    <property type="match status" value="1"/>
</dbReference>
<keyword evidence="8" id="KW-0732">Signal</keyword>
<dbReference type="InterPro" id="IPR001638">
    <property type="entry name" value="Solute-binding_3/MltF_N"/>
</dbReference>
<dbReference type="RefSeq" id="WP_281760768.1">
    <property type="nucleotide sequence ID" value="NZ_AP026709.1"/>
</dbReference>
<dbReference type="EC" id="2.7.13.3" evidence="2"/>
<dbReference type="PANTHER" id="PTHR45339:SF1">
    <property type="entry name" value="HYBRID SIGNAL TRANSDUCTION HISTIDINE KINASE J"/>
    <property type="match status" value="1"/>
</dbReference>
<evidence type="ECO:0000256" key="8">
    <source>
        <dbReference type="SAM" id="SignalP"/>
    </source>
</evidence>
<evidence type="ECO:0000256" key="6">
    <source>
        <dbReference type="SAM" id="Coils"/>
    </source>
</evidence>
<dbReference type="SMART" id="SM00448">
    <property type="entry name" value="REC"/>
    <property type="match status" value="1"/>
</dbReference>
<organism evidence="11 12">
    <name type="scientific">Pseudodesulfovibrio nedwellii</name>
    <dbReference type="NCBI Taxonomy" id="2973072"/>
    <lineage>
        <taxon>Bacteria</taxon>
        <taxon>Pseudomonadati</taxon>
        <taxon>Thermodesulfobacteriota</taxon>
        <taxon>Desulfovibrionia</taxon>
        <taxon>Desulfovibrionales</taxon>
        <taxon>Desulfovibrionaceae</taxon>
    </lineage>
</organism>
<evidence type="ECO:0000256" key="1">
    <source>
        <dbReference type="ARBA" id="ARBA00000085"/>
    </source>
</evidence>
<dbReference type="Pfam" id="PF00512">
    <property type="entry name" value="HisKA"/>
    <property type="match status" value="1"/>
</dbReference>
<dbReference type="Pfam" id="PF00497">
    <property type="entry name" value="SBP_bac_3"/>
    <property type="match status" value="1"/>
</dbReference>
<keyword evidence="7" id="KW-1133">Transmembrane helix</keyword>
<evidence type="ECO:0000256" key="7">
    <source>
        <dbReference type="SAM" id="Phobius"/>
    </source>
</evidence>
<dbReference type="Gene3D" id="3.30.565.10">
    <property type="entry name" value="Histidine kinase-like ATPase, C-terminal domain"/>
    <property type="match status" value="1"/>
</dbReference>
<dbReference type="InterPro" id="IPR035965">
    <property type="entry name" value="PAS-like_dom_sf"/>
</dbReference>
<feature type="signal peptide" evidence="8">
    <location>
        <begin position="1"/>
        <end position="33"/>
    </location>
</feature>
<dbReference type="SUPFAM" id="SSF47384">
    <property type="entry name" value="Homodimeric domain of signal transducing histidine kinase"/>
    <property type="match status" value="1"/>
</dbReference>
<keyword evidence="7" id="KW-0812">Transmembrane</keyword>
<feature type="domain" description="Response regulatory" evidence="10">
    <location>
        <begin position="706"/>
        <end position="824"/>
    </location>
</feature>
<dbReference type="InterPro" id="IPR003594">
    <property type="entry name" value="HATPase_dom"/>
</dbReference>
<dbReference type="SUPFAM" id="SSF55785">
    <property type="entry name" value="PYP-like sensor domain (PAS domain)"/>
    <property type="match status" value="1"/>
</dbReference>
<comment type="catalytic activity">
    <reaction evidence="1">
        <text>ATP + protein L-histidine = ADP + protein N-phospho-L-histidine.</text>
        <dbReference type="EC" id="2.7.13.3"/>
    </reaction>
</comment>
<feature type="chain" id="PRO_5047121987" description="histidine kinase" evidence="8">
    <location>
        <begin position="34"/>
        <end position="826"/>
    </location>
</feature>
<dbReference type="Pfam" id="PF02518">
    <property type="entry name" value="HATPase_c"/>
    <property type="match status" value="1"/>
</dbReference>
<proteinExistence type="predicted"/>
<feature type="transmembrane region" description="Helical" evidence="7">
    <location>
        <begin position="269"/>
        <end position="290"/>
    </location>
</feature>
<evidence type="ECO:0000313" key="11">
    <source>
        <dbReference type="EMBL" id="BDQ38268.1"/>
    </source>
</evidence>
<keyword evidence="4" id="KW-0902">Two-component regulatory system</keyword>